<evidence type="ECO:0000256" key="1">
    <source>
        <dbReference type="SAM" id="Phobius"/>
    </source>
</evidence>
<dbReference type="RefSeq" id="WP_003022278.1">
    <property type="nucleotide sequence ID" value="NZ_CACRSY010000004.1"/>
</dbReference>
<feature type="transmembrane region" description="Helical" evidence="1">
    <location>
        <begin position="109"/>
        <end position="131"/>
    </location>
</feature>
<dbReference type="AlphaFoldDB" id="A0A6N2QWU0"/>
<feature type="transmembrane region" description="Helical" evidence="1">
    <location>
        <begin position="7"/>
        <end position="27"/>
    </location>
</feature>
<keyword evidence="1" id="KW-0812">Transmembrane</keyword>
<feature type="transmembrane region" description="Helical" evidence="1">
    <location>
        <begin position="33"/>
        <end position="54"/>
    </location>
</feature>
<organism evidence="2">
    <name type="scientific">Blautia hansenii</name>
    <name type="common">Ruminococcus hansenii</name>
    <dbReference type="NCBI Taxonomy" id="1322"/>
    <lineage>
        <taxon>Bacteria</taxon>
        <taxon>Bacillati</taxon>
        <taxon>Bacillota</taxon>
        <taxon>Clostridia</taxon>
        <taxon>Lachnospirales</taxon>
        <taxon>Lachnospiraceae</taxon>
        <taxon>Blautia</taxon>
    </lineage>
</organism>
<sequence length="137" mass="16011">MISKKYLLFLAGIVWSVAGYNVLHIGLQAYAGYLSPVLFFGSALVFLFFQFMIFGRLVKKHTKRIQGYQEEKKWFWNFFDLKSFLIMAFMITGGILIRSLSLCPEWFIAFFYTGLGTSLFLAGLTFFYQFFHLRTTI</sequence>
<feature type="transmembrane region" description="Helical" evidence="1">
    <location>
        <begin position="74"/>
        <end position="97"/>
    </location>
</feature>
<accession>A0A6N2QWU0</accession>
<dbReference type="EMBL" id="CACRSY010000004">
    <property type="protein sequence ID" value="VYS72936.1"/>
    <property type="molecule type" value="Genomic_DNA"/>
</dbReference>
<evidence type="ECO:0000313" key="2">
    <source>
        <dbReference type="EMBL" id="VYS72936.1"/>
    </source>
</evidence>
<reference evidence="2" key="1">
    <citation type="submission" date="2019-11" db="EMBL/GenBank/DDBJ databases">
        <authorList>
            <person name="Feng L."/>
        </authorList>
    </citation>
    <scope>NUCLEOTIDE SEQUENCE</scope>
    <source>
        <strain evidence="2">BhanseniiLFYP23</strain>
    </source>
</reference>
<protein>
    <submittedName>
        <fullName evidence="2">Uncharacterized protein</fullName>
    </submittedName>
</protein>
<name>A0A6N2QWU0_BLAHA</name>
<keyword evidence="1" id="KW-0472">Membrane</keyword>
<gene>
    <name evidence="2" type="ORF">BHLFYP23_01294</name>
</gene>
<keyword evidence="1" id="KW-1133">Transmembrane helix</keyword>
<proteinExistence type="predicted"/>